<sequence>MAGQLTSTAGLAWPGSKGNIMNLRDSALILVGWVGLCLFSGSLITLLAQTLPA</sequence>
<evidence type="ECO:0000256" key="1">
    <source>
        <dbReference type="SAM" id="Phobius"/>
    </source>
</evidence>
<evidence type="ECO:0000313" key="3">
    <source>
        <dbReference type="Proteomes" id="UP000672934"/>
    </source>
</evidence>
<keyword evidence="1" id="KW-0812">Transmembrane</keyword>
<name>A0A916IVN9_9BURK</name>
<keyword evidence="3" id="KW-1185">Reference proteome</keyword>
<feature type="transmembrane region" description="Helical" evidence="1">
    <location>
        <begin position="27"/>
        <end position="48"/>
    </location>
</feature>
<dbReference type="AlphaFoldDB" id="A0A916IVN9"/>
<dbReference type="Proteomes" id="UP000672934">
    <property type="component" value="Unassembled WGS sequence"/>
</dbReference>
<organism evidence="2 3">
    <name type="scientific">Cupriavidus yeoncheonensis</name>
    <dbReference type="NCBI Taxonomy" id="1462994"/>
    <lineage>
        <taxon>Bacteria</taxon>
        <taxon>Pseudomonadati</taxon>
        <taxon>Pseudomonadota</taxon>
        <taxon>Betaproteobacteria</taxon>
        <taxon>Burkholderiales</taxon>
        <taxon>Burkholderiaceae</taxon>
        <taxon>Cupriavidus</taxon>
    </lineage>
</organism>
<comment type="caution">
    <text evidence="2">The sequence shown here is derived from an EMBL/GenBank/DDBJ whole genome shotgun (WGS) entry which is preliminary data.</text>
</comment>
<gene>
    <name evidence="2" type="ORF">LMG31506_03550</name>
</gene>
<dbReference type="EMBL" id="CAJPUY010000012">
    <property type="protein sequence ID" value="CAG2147118.1"/>
    <property type="molecule type" value="Genomic_DNA"/>
</dbReference>
<proteinExistence type="predicted"/>
<evidence type="ECO:0000313" key="2">
    <source>
        <dbReference type="EMBL" id="CAG2147118.1"/>
    </source>
</evidence>
<keyword evidence="1" id="KW-0472">Membrane</keyword>
<accession>A0A916IVN9</accession>
<reference evidence="2" key="1">
    <citation type="submission" date="2021-03" db="EMBL/GenBank/DDBJ databases">
        <authorList>
            <person name="Peeters C."/>
        </authorList>
    </citation>
    <scope>NUCLEOTIDE SEQUENCE</scope>
    <source>
        <strain evidence="2">LMG 31506</strain>
    </source>
</reference>
<protein>
    <submittedName>
        <fullName evidence="2">Uncharacterized protein</fullName>
    </submittedName>
</protein>
<keyword evidence="1" id="KW-1133">Transmembrane helix</keyword>